<evidence type="ECO:0008006" key="3">
    <source>
        <dbReference type="Google" id="ProtNLM"/>
    </source>
</evidence>
<protein>
    <recommendedName>
        <fullName evidence="3">Reverse transcriptase domain-containing protein</fullName>
    </recommendedName>
</protein>
<organism evidence="1 2">
    <name type="scientific">Vespula germanica</name>
    <name type="common">German yellow jacket</name>
    <name type="synonym">Paravespula germanica</name>
    <dbReference type="NCBI Taxonomy" id="30212"/>
    <lineage>
        <taxon>Eukaryota</taxon>
        <taxon>Metazoa</taxon>
        <taxon>Ecdysozoa</taxon>
        <taxon>Arthropoda</taxon>
        <taxon>Hexapoda</taxon>
        <taxon>Insecta</taxon>
        <taxon>Pterygota</taxon>
        <taxon>Neoptera</taxon>
        <taxon>Endopterygota</taxon>
        <taxon>Hymenoptera</taxon>
        <taxon>Apocrita</taxon>
        <taxon>Aculeata</taxon>
        <taxon>Vespoidea</taxon>
        <taxon>Vespidae</taxon>
        <taxon>Vespinae</taxon>
        <taxon>Vespula</taxon>
    </lineage>
</organism>
<reference evidence="1" key="1">
    <citation type="journal article" date="2020" name="G3 (Bethesda)">
        <title>High-Quality Assemblies for Three Invasive Social Wasps from the &lt;i&gt;Vespula&lt;/i&gt; Genus.</title>
        <authorList>
            <person name="Harrop T.W.R."/>
            <person name="Guhlin J."/>
            <person name="McLaughlin G.M."/>
            <person name="Permina E."/>
            <person name="Stockwell P."/>
            <person name="Gilligan J."/>
            <person name="Le Lec M.F."/>
            <person name="Gruber M.A.M."/>
            <person name="Quinn O."/>
            <person name="Lovegrove M."/>
            <person name="Duncan E.J."/>
            <person name="Remnant E.J."/>
            <person name="Van Eeckhoven J."/>
            <person name="Graham B."/>
            <person name="Knapp R.A."/>
            <person name="Langford K.W."/>
            <person name="Kronenberg Z."/>
            <person name="Press M.O."/>
            <person name="Eacker S.M."/>
            <person name="Wilson-Rankin E.E."/>
            <person name="Purcell J."/>
            <person name="Lester P.J."/>
            <person name="Dearden P.K."/>
        </authorList>
    </citation>
    <scope>NUCLEOTIDE SEQUENCE</scope>
    <source>
        <strain evidence="1">Linc-1</strain>
    </source>
</reference>
<name>A0A834NUK2_VESGE</name>
<dbReference type="Proteomes" id="UP000617340">
    <property type="component" value="Unassembled WGS sequence"/>
</dbReference>
<evidence type="ECO:0000313" key="2">
    <source>
        <dbReference type="Proteomes" id="UP000617340"/>
    </source>
</evidence>
<comment type="caution">
    <text evidence="1">The sequence shown here is derived from an EMBL/GenBank/DDBJ whole genome shotgun (WGS) entry which is preliminary data.</text>
</comment>
<keyword evidence="2" id="KW-1185">Reference proteome</keyword>
<dbReference type="EMBL" id="JACSDZ010000001">
    <property type="protein sequence ID" value="KAF7418330.1"/>
    <property type="molecule type" value="Genomic_DNA"/>
</dbReference>
<gene>
    <name evidence="1" type="ORF">HZH68_000983</name>
</gene>
<accession>A0A834NUK2</accession>
<sequence length="371" mass="43081">MLEDFEGILNRLISDARDLNPILLWAISMPELYIGAVKRQTEEEIFLETLSILDLVLLDDVKLPTYVEEKENFTIDLIFVNSGLVKDETYWQIKDIYTHSFLCRKFWGNKKGFTTNGLAESMVGNKRQNWTELLDEVDGDPWGKPYKVVMSWFKSQLRQQPTCVHQGNSDDALPRATRLRIPRNLRSICLFNLRCHKSYGQHGKRSYQVHDEKKKTKKYCLIAILDIKNTFDSAGRWSSKITSYKRSNSRFYIGITSVEHVQRIIEGETIAVLRILWLVPGMVKVLNARLNFKQQVERVTDKATKVAAVLAKFMPNISDPFFPAHSAQNVYGIRRCRMCDCKNDNYRNTYWEKKAIVSAEELHLPIFSDIV</sequence>
<proteinExistence type="predicted"/>
<dbReference type="AlphaFoldDB" id="A0A834NUK2"/>
<evidence type="ECO:0000313" key="1">
    <source>
        <dbReference type="EMBL" id="KAF7418330.1"/>
    </source>
</evidence>